<accession>A0A1C7LX27</accession>
<evidence type="ECO:0000313" key="2">
    <source>
        <dbReference type="EMBL" id="OBZ69078.1"/>
    </source>
</evidence>
<evidence type="ECO:0000256" key="1">
    <source>
        <dbReference type="SAM" id="MobiDB-lite"/>
    </source>
</evidence>
<dbReference type="OrthoDB" id="21413at2759"/>
<proteinExistence type="predicted"/>
<feature type="region of interest" description="Disordered" evidence="1">
    <location>
        <begin position="207"/>
        <end position="235"/>
    </location>
</feature>
<comment type="caution">
    <text evidence="2">The sequence shown here is derived from an EMBL/GenBank/DDBJ whole genome shotgun (WGS) entry which is preliminary data.</text>
</comment>
<reference evidence="2 3" key="1">
    <citation type="submission" date="2016-03" db="EMBL/GenBank/DDBJ databases">
        <title>Whole genome sequencing of Grifola frondosa 9006-11.</title>
        <authorList>
            <person name="Min B."/>
            <person name="Park H."/>
            <person name="Kim J.-G."/>
            <person name="Cho H."/>
            <person name="Oh Y.-L."/>
            <person name="Kong W.-S."/>
            <person name="Choi I.-G."/>
        </authorList>
    </citation>
    <scope>NUCLEOTIDE SEQUENCE [LARGE SCALE GENOMIC DNA]</scope>
    <source>
        <strain evidence="2 3">9006-11</strain>
    </source>
</reference>
<gene>
    <name evidence="2" type="ORF">A0H81_10742</name>
</gene>
<sequence>MKASKNIFGTCRSNPDTIWDARRPSPALRRAAYDYDLPAAHYGDFGYRICTRPGREQSASSASASQFNLSRGRVNSKWGQIESRAARNEMRTLVNEEGLPIIDIVEPLSASEQTSASDPSQLFDDPDVLPLWTLSPAEKARRRAERERILDLFEEEERIQQERDEVAERERWLTDLERRKEAAKAEMEALKKAREMQKKMGKALLRNMSEAKEREEKERSLMEQEEEKARERKTG</sequence>
<evidence type="ECO:0000313" key="3">
    <source>
        <dbReference type="Proteomes" id="UP000092993"/>
    </source>
</evidence>
<dbReference type="EMBL" id="LUGG01000018">
    <property type="protein sequence ID" value="OBZ69078.1"/>
    <property type="molecule type" value="Genomic_DNA"/>
</dbReference>
<dbReference type="STRING" id="5627.A0A1C7LX27"/>
<protein>
    <submittedName>
        <fullName evidence="2">Uncharacterized protein</fullName>
    </submittedName>
</protein>
<keyword evidence="3" id="KW-1185">Reference proteome</keyword>
<dbReference type="Proteomes" id="UP000092993">
    <property type="component" value="Unassembled WGS sequence"/>
</dbReference>
<feature type="compositionally biased region" description="Basic and acidic residues" evidence="1">
    <location>
        <begin position="209"/>
        <end position="235"/>
    </location>
</feature>
<organism evidence="2 3">
    <name type="scientific">Grifola frondosa</name>
    <name type="common">Maitake</name>
    <name type="synonym">Polyporus frondosus</name>
    <dbReference type="NCBI Taxonomy" id="5627"/>
    <lineage>
        <taxon>Eukaryota</taxon>
        <taxon>Fungi</taxon>
        <taxon>Dikarya</taxon>
        <taxon>Basidiomycota</taxon>
        <taxon>Agaricomycotina</taxon>
        <taxon>Agaricomycetes</taxon>
        <taxon>Polyporales</taxon>
        <taxon>Grifolaceae</taxon>
        <taxon>Grifola</taxon>
    </lineage>
</organism>
<name>A0A1C7LX27_GRIFR</name>
<dbReference type="AlphaFoldDB" id="A0A1C7LX27"/>